<protein>
    <submittedName>
        <fullName evidence="1">Uncharacterized protein</fullName>
    </submittedName>
</protein>
<dbReference type="EMBL" id="HG916854">
    <property type="protein sequence ID" value="CDM60797.1"/>
    <property type="molecule type" value="Genomic_DNA"/>
</dbReference>
<organism evidence="1 2">
    <name type="scientific">Rhizobium favelukesii</name>
    <dbReference type="NCBI Taxonomy" id="348824"/>
    <lineage>
        <taxon>Bacteria</taxon>
        <taxon>Pseudomonadati</taxon>
        <taxon>Pseudomonadota</taxon>
        <taxon>Alphaproteobacteria</taxon>
        <taxon>Hyphomicrobiales</taxon>
        <taxon>Rhizobiaceae</taxon>
        <taxon>Rhizobium/Agrobacterium group</taxon>
        <taxon>Rhizobium</taxon>
    </lineage>
</organism>
<geneLocation type="plasmid" evidence="1 2">
    <name>pLPU83c</name>
</geneLocation>
<dbReference type="HOGENOM" id="CLU_3405116_0_0_5"/>
<gene>
    <name evidence="1" type="ORF">LPU83_pLPU83c_0235</name>
</gene>
<evidence type="ECO:0000313" key="1">
    <source>
        <dbReference type="EMBL" id="CDM60797.1"/>
    </source>
</evidence>
<name>W6RHW4_9HYPH</name>
<proteinExistence type="predicted"/>
<dbReference type="AlphaFoldDB" id="W6RHW4"/>
<reference evidence="1" key="1">
    <citation type="submission" date="2013-11" db="EMBL/GenBank/DDBJ databases">
        <title>Draft genome sequence of the broad-host-range Rhizobium sp. LPU83 strain, a member of the low-genetic diversity Oregon-like Rhizobium sp. group.</title>
        <authorList>
            <person name="Wibberg D."/>
            <person name="Puehler A."/>
            <person name="Schlueter A."/>
        </authorList>
    </citation>
    <scope>NUCLEOTIDE SEQUENCE [LARGE SCALE GENOMIC DNA]</scope>
    <source>
        <strain evidence="1">LPU83</strain>
        <plasmid evidence="1">pLPU83c</plasmid>
    </source>
</reference>
<accession>W6RHW4</accession>
<dbReference type="KEGG" id="rhl:LPU83_pLPU83c_0235"/>
<evidence type="ECO:0000313" key="2">
    <source>
        <dbReference type="Proteomes" id="UP000019443"/>
    </source>
</evidence>
<keyword evidence="1" id="KW-0614">Plasmid</keyword>
<dbReference type="Proteomes" id="UP000019443">
    <property type="component" value="Plasmid pLPU83c"/>
</dbReference>
<keyword evidence="2" id="KW-1185">Reference proteome</keyword>
<sequence length="30" mass="3322">MPILHPDLPGLSLLTGEEVHCVSIVLRIIR</sequence>